<dbReference type="Pfam" id="PF05235">
    <property type="entry name" value="CHAD"/>
    <property type="match status" value="1"/>
</dbReference>
<feature type="domain" description="CYTH" evidence="1">
    <location>
        <begin position="7"/>
        <end position="206"/>
    </location>
</feature>
<reference evidence="3" key="1">
    <citation type="submission" date="2020-05" db="EMBL/GenBank/DDBJ databases">
        <authorList>
            <person name="Chiriac C."/>
            <person name="Salcher M."/>
            <person name="Ghai R."/>
            <person name="Kavagutti S V."/>
        </authorList>
    </citation>
    <scope>NUCLEOTIDE SEQUENCE</scope>
</reference>
<dbReference type="SMART" id="SM01118">
    <property type="entry name" value="CYTH"/>
    <property type="match status" value="1"/>
</dbReference>
<feature type="domain" description="CHAD" evidence="2">
    <location>
        <begin position="222"/>
        <end position="502"/>
    </location>
</feature>
<sequence>MTNPTTHREIERKFRVHALFEWPDLSGLDSQVVFHPTVSMRAIYHDTSELTLFRWNVTLRRREGGHDAGWHLKLPVESLAEGVRDELQVALNAGEVGQVPAELADIITPLVRDLPLVPVVELRTERSPRVMSSTTGKPLVEIVDDVVTVVDLNGIAVGIFRELEIELLDNDDPQALAIMEVVSGLLVDAGAIPGTMSKAASALGPRASAPADVPDLPMPGPSGMAVDAIRSTIAHQVRALIFADIAVRRNLPDSVHQVRVAARRLRSNLRTFDSLLDHEWAFTLEEELAWLADEMGMIRDSEVLEERLLKHANDLHPHDADLAMNAIRTHLDRRIETARAGAMAALRSDRHTYLIEDLVQAARAPRMVDIAYQSCEVIFPPLIEHSWKVLAKSCGQLKINGPATEWHRARIKAKRARYAVDVVVPIFGIQAKKFAKSLAEVTELLGEHQDAFVAQEFLRELAGSSDVDAPTGFALGLLHGIELEYEMHDRYTFTDIWDKARKSAQHSGLV</sequence>
<dbReference type="PANTHER" id="PTHR39339">
    <property type="entry name" value="SLR1444 PROTEIN"/>
    <property type="match status" value="1"/>
</dbReference>
<dbReference type="PANTHER" id="PTHR39339:SF1">
    <property type="entry name" value="CHAD DOMAIN-CONTAINING PROTEIN"/>
    <property type="match status" value="1"/>
</dbReference>
<dbReference type="InterPro" id="IPR033469">
    <property type="entry name" value="CYTH-like_dom_sf"/>
</dbReference>
<dbReference type="Gene3D" id="2.40.320.10">
    <property type="entry name" value="Hypothetical Protein Pfu-838710-001"/>
    <property type="match status" value="1"/>
</dbReference>
<dbReference type="Pfam" id="PF01928">
    <property type="entry name" value="CYTH"/>
    <property type="match status" value="1"/>
</dbReference>
<dbReference type="InterPro" id="IPR038186">
    <property type="entry name" value="CHAD_dom_sf"/>
</dbReference>
<dbReference type="InterPro" id="IPR007899">
    <property type="entry name" value="CHAD_dom"/>
</dbReference>
<dbReference type="CDD" id="cd07374">
    <property type="entry name" value="CYTH-like_Pase"/>
    <property type="match status" value="1"/>
</dbReference>
<name>A0A6J6I4B9_9ZZZZ</name>
<dbReference type="SMART" id="SM00880">
    <property type="entry name" value="CHAD"/>
    <property type="match status" value="1"/>
</dbReference>
<proteinExistence type="predicted"/>
<dbReference type="AlphaFoldDB" id="A0A6J6I4B9"/>
<organism evidence="3">
    <name type="scientific">freshwater metagenome</name>
    <dbReference type="NCBI Taxonomy" id="449393"/>
    <lineage>
        <taxon>unclassified sequences</taxon>
        <taxon>metagenomes</taxon>
        <taxon>ecological metagenomes</taxon>
    </lineage>
</organism>
<evidence type="ECO:0000259" key="2">
    <source>
        <dbReference type="PROSITE" id="PS51708"/>
    </source>
</evidence>
<evidence type="ECO:0000259" key="1">
    <source>
        <dbReference type="PROSITE" id="PS51707"/>
    </source>
</evidence>
<dbReference type="Gene3D" id="1.40.20.10">
    <property type="entry name" value="CHAD domain"/>
    <property type="match status" value="1"/>
</dbReference>
<dbReference type="PROSITE" id="PS51708">
    <property type="entry name" value="CHAD"/>
    <property type="match status" value="1"/>
</dbReference>
<accession>A0A6J6I4B9</accession>
<dbReference type="EMBL" id="CAEZVB010000016">
    <property type="protein sequence ID" value="CAB4618274.1"/>
    <property type="molecule type" value="Genomic_DNA"/>
</dbReference>
<dbReference type="SUPFAM" id="SSF55154">
    <property type="entry name" value="CYTH-like phosphatases"/>
    <property type="match status" value="1"/>
</dbReference>
<dbReference type="InterPro" id="IPR023577">
    <property type="entry name" value="CYTH_domain"/>
</dbReference>
<dbReference type="PROSITE" id="PS51707">
    <property type="entry name" value="CYTH"/>
    <property type="match status" value="1"/>
</dbReference>
<protein>
    <submittedName>
        <fullName evidence="3">Unannotated protein</fullName>
    </submittedName>
</protein>
<gene>
    <name evidence="3" type="ORF">UFOPK1908_00555</name>
</gene>
<evidence type="ECO:0000313" key="3">
    <source>
        <dbReference type="EMBL" id="CAB4618274.1"/>
    </source>
</evidence>